<feature type="region of interest" description="Disordered" evidence="1">
    <location>
        <begin position="87"/>
        <end position="140"/>
    </location>
</feature>
<gene>
    <name evidence="2" type="ORF">PIB30_027578</name>
</gene>
<feature type="compositionally biased region" description="Low complexity" evidence="1">
    <location>
        <begin position="87"/>
        <end position="105"/>
    </location>
</feature>
<accession>A0ABU6WBV7</accession>
<proteinExistence type="predicted"/>
<keyword evidence="3" id="KW-1185">Reference proteome</keyword>
<comment type="caution">
    <text evidence="2">The sequence shown here is derived from an EMBL/GenBank/DDBJ whole genome shotgun (WGS) entry which is preliminary data.</text>
</comment>
<reference evidence="2 3" key="1">
    <citation type="journal article" date="2023" name="Plants (Basel)">
        <title>Bridging the Gap: Combining Genomics and Transcriptomics Approaches to Understand Stylosanthes scabra, an Orphan Legume from the Brazilian Caatinga.</title>
        <authorList>
            <person name="Ferreira-Neto J.R.C."/>
            <person name="da Silva M.D."/>
            <person name="Binneck E."/>
            <person name="de Melo N.F."/>
            <person name="da Silva R.H."/>
            <person name="de Melo A.L.T.M."/>
            <person name="Pandolfi V."/>
            <person name="Bustamante F.O."/>
            <person name="Brasileiro-Vidal A.C."/>
            <person name="Benko-Iseppon A.M."/>
        </authorList>
    </citation>
    <scope>NUCLEOTIDE SEQUENCE [LARGE SCALE GENOMIC DNA]</scope>
    <source>
        <tissue evidence="2">Leaves</tissue>
    </source>
</reference>
<evidence type="ECO:0000256" key="1">
    <source>
        <dbReference type="SAM" id="MobiDB-lite"/>
    </source>
</evidence>
<sequence>MASRKGNIHTSYVAADSVSPDSLSFSGLVSIQGQAMLPSPNHAIHYQESKQNPEFEFSSTKPELTSTVDTINIAPADLLISNGQLQPQALSSQSSIRNQSSSLGSFLATHNSSKKSSGKSGSVMKHQEQHSKASTTRRFSQKMKCFLSPCRDSQAIKPTAAKAQTIP</sequence>
<dbReference type="EMBL" id="JASCZI010181349">
    <property type="protein sequence ID" value="MED6182336.1"/>
    <property type="molecule type" value="Genomic_DNA"/>
</dbReference>
<name>A0ABU6WBV7_9FABA</name>
<dbReference type="Proteomes" id="UP001341840">
    <property type="component" value="Unassembled WGS sequence"/>
</dbReference>
<evidence type="ECO:0000313" key="3">
    <source>
        <dbReference type="Proteomes" id="UP001341840"/>
    </source>
</evidence>
<evidence type="ECO:0000313" key="2">
    <source>
        <dbReference type="EMBL" id="MED6182336.1"/>
    </source>
</evidence>
<organism evidence="2 3">
    <name type="scientific">Stylosanthes scabra</name>
    <dbReference type="NCBI Taxonomy" id="79078"/>
    <lineage>
        <taxon>Eukaryota</taxon>
        <taxon>Viridiplantae</taxon>
        <taxon>Streptophyta</taxon>
        <taxon>Embryophyta</taxon>
        <taxon>Tracheophyta</taxon>
        <taxon>Spermatophyta</taxon>
        <taxon>Magnoliopsida</taxon>
        <taxon>eudicotyledons</taxon>
        <taxon>Gunneridae</taxon>
        <taxon>Pentapetalae</taxon>
        <taxon>rosids</taxon>
        <taxon>fabids</taxon>
        <taxon>Fabales</taxon>
        <taxon>Fabaceae</taxon>
        <taxon>Papilionoideae</taxon>
        <taxon>50 kb inversion clade</taxon>
        <taxon>dalbergioids sensu lato</taxon>
        <taxon>Dalbergieae</taxon>
        <taxon>Pterocarpus clade</taxon>
        <taxon>Stylosanthes</taxon>
    </lineage>
</organism>
<protein>
    <submittedName>
        <fullName evidence="2">Uncharacterized protein</fullName>
    </submittedName>
</protein>